<sequence>MNHLEIYLNARKQKLAYQYAMWLLSWDVETETPEGALEYRSQQIEVLSGLAYDVEMAEDRIQAIDYLASNDKDLTDDLKVEIKRVKKELDQLRKIPKQEYIDFQVLLSQAGFIWSNAKKNNDFAAYLPTLEKVIDYQKRLVKYLETNTVKGYDVLLDMYEPGMTVEDYDHFFNTLKTDLVPFALKASKVPQKLSKKLIKGHFSKAKQIEFNTYLLDVFKYDLKKGVLKQSAHPFTSGVASVDTRITTAYHENDVRSAIFSTIHEMGHAIYEQQVKPEYDYTELKGGVSMGIHESQSRFYENMIGRSEAFWDTHYEKLQTVFEKELKNVTQAEFMKYINQVKRDFIRVEADELTYSLHVMVRYEIEKMLFNGKLKAKDLPKVWNRLYRQYLGLNPKTDAEGVLQDIHWAFGSFGYFPTYALGSAISAQIYHRMNQDLDIESTVRNNEIEKINLWLKDHIHQYGKSIEPKDLILKATQESFNPNYYVNYLKEKYSKLLGIEA</sequence>
<dbReference type="SUPFAM" id="SSF55486">
    <property type="entry name" value="Metalloproteases ('zincins'), catalytic domain"/>
    <property type="match status" value="1"/>
</dbReference>
<dbReference type="PROSITE" id="PS52034">
    <property type="entry name" value="PEPTIDASE_M32"/>
    <property type="match status" value="1"/>
</dbReference>
<dbReference type="InterPro" id="IPR001333">
    <property type="entry name" value="Peptidase_M32_Taq"/>
</dbReference>
<dbReference type="PIRSF" id="PIRSF006615">
    <property type="entry name" value="Zn_crbxpep_Taq"/>
    <property type="match status" value="1"/>
</dbReference>
<keyword evidence="1" id="KW-0645">Protease</keyword>
<name>A0ABT2Q052_9MOLU</name>
<proteinExistence type="inferred from homology"/>
<evidence type="ECO:0000256" key="1">
    <source>
        <dbReference type="PIRNR" id="PIRNR006615"/>
    </source>
</evidence>
<protein>
    <recommendedName>
        <fullName evidence="1">Metal-dependent carboxypeptidase</fullName>
        <ecNumber evidence="1">3.4.17.19</ecNumber>
    </recommendedName>
</protein>
<dbReference type="CDD" id="cd06460">
    <property type="entry name" value="M32_Taq"/>
    <property type="match status" value="1"/>
</dbReference>
<evidence type="ECO:0000313" key="3">
    <source>
        <dbReference type="Proteomes" id="UP001209076"/>
    </source>
</evidence>
<gene>
    <name evidence="2" type="ORF">N7603_06440</name>
</gene>
<keyword evidence="3" id="KW-1185">Reference proteome</keyword>
<dbReference type="Pfam" id="PF02074">
    <property type="entry name" value="Peptidase_M32"/>
    <property type="match status" value="1"/>
</dbReference>
<dbReference type="EMBL" id="JAOEGN010000011">
    <property type="protein sequence ID" value="MCU0105293.1"/>
    <property type="molecule type" value="Genomic_DNA"/>
</dbReference>
<evidence type="ECO:0000313" key="2">
    <source>
        <dbReference type="EMBL" id="MCU0105293.1"/>
    </source>
</evidence>
<comment type="caution">
    <text evidence="2">The sequence shown here is derived from an EMBL/GenBank/DDBJ whole genome shotgun (WGS) entry which is preliminary data.</text>
</comment>
<comment type="similarity">
    <text evidence="1">Belongs to the peptidase M32 family.</text>
</comment>
<keyword evidence="1" id="KW-0482">Metalloprotease</keyword>
<dbReference type="RefSeq" id="WP_262096589.1">
    <property type="nucleotide sequence ID" value="NZ_JAOEGN010000011.1"/>
</dbReference>
<keyword evidence="1 2" id="KW-0121">Carboxypeptidase</keyword>
<dbReference type="Proteomes" id="UP001209076">
    <property type="component" value="Unassembled WGS sequence"/>
</dbReference>
<dbReference type="PRINTS" id="PR00998">
    <property type="entry name" value="CRBOXYPTASET"/>
</dbReference>
<comment type="catalytic activity">
    <reaction evidence="1">
        <text>Release of a C-terminal amino acid with broad specificity, except for -Pro.</text>
        <dbReference type="EC" id="3.4.17.19"/>
    </reaction>
</comment>
<dbReference type="GO" id="GO:0004180">
    <property type="term" value="F:carboxypeptidase activity"/>
    <property type="evidence" value="ECO:0007669"/>
    <property type="project" value="UniProtKB-KW"/>
</dbReference>
<dbReference type="EC" id="3.4.17.19" evidence="1"/>
<reference evidence="3" key="1">
    <citation type="submission" date="2023-07" db="EMBL/GenBank/DDBJ databases">
        <title>Novel Mycoplasma species identified in domestic and wild animals.</title>
        <authorList>
            <person name="Volokhov D.V."/>
            <person name="Furtak V.A."/>
            <person name="Zagorodnyaya T.A."/>
        </authorList>
    </citation>
    <scope>NUCLEOTIDE SEQUENCE [LARGE SCALE GENOMIC DNA]</scope>
    <source>
        <strain evidence="3">92-19</strain>
    </source>
</reference>
<accession>A0ABT2Q052</accession>
<keyword evidence="1" id="KW-0479">Metal-binding</keyword>
<dbReference type="Gene3D" id="1.10.1370.30">
    <property type="match status" value="1"/>
</dbReference>
<comment type="function">
    <text evidence="1">Broad specificity carboxypetidase that releases amino acids sequentially from the C-terminus, including neutral, aromatic, polar and basic residues.</text>
</comment>
<keyword evidence="1" id="KW-0378">Hydrolase</keyword>
<dbReference type="PANTHER" id="PTHR34217">
    <property type="entry name" value="METAL-DEPENDENT CARBOXYPEPTIDASE"/>
    <property type="match status" value="1"/>
</dbReference>
<dbReference type="PANTHER" id="PTHR34217:SF1">
    <property type="entry name" value="CARBOXYPEPTIDASE 1"/>
    <property type="match status" value="1"/>
</dbReference>
<organism evidence="2 3">
    <name type="scientific">Paracholeplasma vituli</name>
    <dbReference type="NCBI Taxonomy" id="69473"/>
    <lineage>
        <taxon>Bacteria</taxon>
        <taxon>Bacillati</taxon>
        <taxon>Mycoplasmatota</taxon>
        <taxon>Mollicutes</taxon>
        <taxon>Acholeplasmatales</taxon>
        <taxon>Acholeplasmataceae</taxon>
        <taxon>Paracholeplasma</taxon>
    </lineage>
</organism>